<comment type="caution">
    <text evidence="1">The sequence shown here is derived from an EMBL/GenBank/DDBJ whole genome shotgun (WGS) entry which is preliminary data.</text>
</comment>
<protein>
    <submittedName>
        <fullName evidence="1">Uncharacterized protein</fullName>
    </submittedName>
</protein>
<proteinExistence type="predicted"/>
<name>A0AAN7XU29_ELEMC</name>
<sequence length="85" mass="9021">MPTQLTPALQQIGGRGPESLRSFYPGHKGGREEPLTLRSSGRALRLADSPGVTFLLYLPPPPNASLCNHHCSAGKGSLSVEISIK</sequence>
<dbReference type="Proteomes" id="UP001346869">
    <property type="component" value="Unassembled WGS sequence"/>
</dbReference>
<gene>
    <name evidence="1" type="ORF">PBY51_011934</name>
</gene>
<accession>A0AAN7XU29</accession>
<reference evidence="1 2" key="2">
    <citation type="journal article" date="2023" name="Mol. Biol. Evol.">
        <title>Genomics of Secondarily Temperate Adaptation in the Only Non-Antarctic Icefish.</title>
        <authorList>
            <person name="Rivera-Colon A.G."/>
            <person name="Rayamajhi N."/>
            <person name="Minhas B.F."/>
            <person name="Madrigal G."/>
            <person name="Bilyk K.T."/>
            <person name="Yoon V."/>
            <person name="Hune M."/>
            <person name="Gregory S."/>
            <person name="Cheng C.H.C."/>
            <person name="Catchen J.M."/>
        </authorList>
    </citation>
    <scope>NUCLEOTIDE SEQUENCE [LARGE SCALE GENOMIC DNA]</scope>
    <source>
        <strain evidence="1">JMC-PN-2008</strain>
    </source>
</reference>
<dbReference type="AlphaFoldDB" id="A0AAN7XU29"/>
<dbReference type="EMBL" id="JAUZQC010000008">
    <property type="protein sequence ID" value="KAK5867442.1"/>
    <property type="molecule type" value="Genomic_DNA"/>
</dbReference>
<reference evidence="1 2" key="1">
    <citation type="journal article" date="2023" name="Genes (Basel)">
        <title>Chromosome-Level Genome Assembly and Circadian Gene Repertoire of the Patagonia Blennie Eleginops maclovinus-The Closest Ancestral Proxy of Antarctic Cryonotothenioids.</title>
        <authorList>
            <person name="Cheng C.C."/>
            <person name="Rivera-Colon A.G."/>
            <person name="Minhas B.F."/>
            <person name="Wilson L."/>
            <person name="Rayamajhi N."/>
            <person name="Vargas-Chacoff L."/>
            <person name="Catchen J.M."/>
        </authorList>
    </citation>
    <scope>NUCLEOTIDE SEQUENCE [LARGE SCALE GENOMIC DNA]</scope>
    <source>
        <strain evidence="1">JMC-PN-2008</strain>
    </source>
</reference>
<evidence type="ECO:0000313" key="2">
    <source>
        <dbReference type="Proteomes" id="UP001346869"/>
    </source>
</evidence>
<evidence type="ECO:0000313" key="1">
    <source>
        <dbReference type="EMBL" id="KAK5867442.1"/>
    </source>
</evidence>
<organism evidence="1 2">
    <name type="scientific">Eleginops maclovinus</name>
    <name type="common">Patagonian blennie</name>
    <name type="synonym">Eleginus maclovinus</name>
    <dbReference type="NCBI Taxonomy" id="56733"/>
    <lineage>
        <taxon>Eukaryota</taxon>
        <taxon>Metazoa</taxon>
        <taxon>Chordata</taxon>
        <taxon>Craniata</taxon>
        <taxon>Vertebrata</taxon>
        <taxon>Euteleostomi</taxon>
        <taxon>Actinopterygii</taxon>
        <taxon>Neopterygii</taxon>
        <taxon>Teleostei</taxon>
        <taxon>Neoteleostei</taxon>
        <taxon>Acanthomorphata</taxon>
        <taxon>Eupercaria</taxon>
        <taxon>Perciformes</taxon>
        <taxon>Notothenioidei</taxon>
        <taxon>Eleginopidae</taxon>
        <taxon>Eleginops</taxon>
    </lineage>
</organism>
<keyword evidence="2" id="KW-1185">Reference proteome</keyword>